<keyword evidence="10" id="KW-0862">Zinc</keyword>
<comment type="pathway">
    <text evidence="3">Protein modification; protein ubiquitination.</text>
</comment>
<dbReference type="GO" id="GO:0061630">
    <property type="term" value="F:ubiquitin protein ligase activity"/>
    <property type="evidence" value="ECO:0007669"/>
    <property type="project" value="UniProtKB-EC"/>
</dbReference>
<evidence type="ECO:0000256" key="7">
    <source>
        <dbReference type="ARBA" id="ARBA00022723"/>
    </source>
</evidence>
<evidence type="ECO:0000256" key="1">
    <source>
        <dbReference type="ARBA" id="ARBA00000900"/>
    </source>
</evidence>
<dbReference type="AlphaFoldDB" id="A0A2P6P659"/>
<feature type="transmembrane region" description="Helical" evidence="16">
    <location>
        <begin position="55"/>
        <end position="77"/>
    </location>
</feature>
<feature type="region of interest" description="Disordered" evidence="15">
    <location>
        <begin position="180"/>
        <end position="204"/>
    </location>
</feature>
<comment type="similarity">
    <text evidence="13">Belongs to the RING-type zinc finger family. ATL subfamily.</text>
</comment>
<keyword evidence="6 16" id="KW-0812">Transmembrane</keyword>
<evidence type="ECO:0000256" key="14">
    <source>
        <dbReference type="PROSITE-ProRule" id="PRU00175"/>
    </source>
</evidence>
<dbReference type="OMA" id="RANDNTC"/>
<evidence type="ECO:0000256" key="10">
    <source>
        <dbReference type="ARBA" id="ARBA00022833"/>
    </source>
</evidence>
<dbReference type="Gramene" id="PRQ17421">
    <property type="protein sequence ID" value="PRQ17421"/>
    <property type="gene ID" value="RchiOBHm_Chr7g0194811"/>
</dbReference>
<dbReference type="GO" id="GO:0008270">
    <property type="term" value="F:zinc ion binding"/>
    <property type="evidence" value="ECO:0007669"/>
    <property type="project" value="UniProtKB-KW"/>
</dbReference>
<keyword evidence="19" id="KW-1185">Reference proteome</keyword>
<dbReference type="EMBL" id="PDCK01000045">
    <property type="protein sequence ID" value="PRQ17421.1"/>
    <property type="molecule type" value="Genomic_DNA"/>
</dbReference>
<dbReference type="SUPFAM" id="SSF57850">
    <property type="entry name" value="RING/U-box"/>
    <property type="match status" value="1"/>
</dbReference>
<evidence type="ECO:0000256" key="12">
    <source>
        <dbReference type="ARBA" id="ARBA00023136"/>
    </source>
</evidence>
<gene>
    <name evidence="18" type="ORF">RchiOBHm_Chr7g0194811</name>
</gene>
<evidence type="ECO:0000313" key="19">
    <source>
        <dbReference type="Proteomes" id="UP000238479"/>
    </source>
</evidence>
<evidence type="ECO:0000256" key="3">
    <source>
        <dbReference type="ARBA" id="ARBA00004906"/>
    </source>
</evidence>
<evidence type="ECO:0000256" key="2">
    <source>
        <dbReference type="ARBA" id="ARBA00004167"/>
    </source>
</evidence>
<feature type="compositionally biased region" description="Low complexity" evidence="15">
    <location>
        <begin position="182"/>
        <end position="204"/>
    </location>
</feature>
<evidence type="ECO:0000313" key="18">
    <source>
        <dbReference type="EMBL" id="PRQ17421.1"/>
    </source>
</evidence>
<accession>A0A2P6P659</accession>
<comment type="subcellular location">
    <subcellularLocation>
        <location evidence="2">Membrane</location>
        <topology evidence="2">Single-pass membrane protein</topology>
    </subcellularLocation>
</comment>
<keyword evidence="9" id="KW-0833">Ubl conjugation pathway</keyword>
<dbReference type="GO" id="GO:0016020">
    <property type="term" value="C:membrane"/>
    <property type="evidence" value="ECO:0007669"/>
    <property type="project" value="UniProtKB-SubCell"/>
</dbReference>
<dbReference type="SMART" id="SM00184">
    <property type="entry name" value="RING"/>
    <property type="match status" value="1"/>
</dbReference>
<keyword evidence="8 14" id="KW-0863">Zinc-finger</keyword>
<evidence type="ECO:0000256" key="8">
    <source>
        <dbReference type="ARBA" id="ARBA00022771"/>
    </source>
</evidence>
<dbReference type="PROSITE" id="PS50089">
    <property type="entry name" value="ZF_RING_2"/>
    <property type="match status" value="1"/>
</dbReference>
<keyword evidence="11 16" id="KW-1133">Transmembrane helix</keyword>
<dbReference type="Pfam" id="PF13639">
    <property type="entry name" value="zf-RING_2"/>
    <property type="match status" value="1"/>
</dbReference>
<dbReference type="EC" id="2.3.2.27" evidence="4"/>
<evidence type="ECO:0000256" key="6">
    <source>
        <dbReference type="ARBA" id="ARBA00022692"/>
    </source>
</evidence>
<dbReference type="InterPro" id="IPR013083">
    <property type="entry name" value="Znf_RING/FYVE/PHD"/>
</dbReference>
<dbReference type="CDD" id="cd16461">
    <property type="entry name" value="RING-H2_EL5-like"/>
    <property type="match status" value="1"/>
</dbReference>
<name>A0A2P6P659_ROSCH</name>
<dbReference type="PANTHER" id="PTHR46279">
    <property type="entry name" value="RING/U-BOX SUPERFAMILY PROTEIN"/>
    <property type="match status" value="1"/>
</dbReference>
<evidence type="ECO:0000256" key="4">
    <source>
        <dbReference type="ARBA" id="ARBA00012483"/>
    </source>
</evidence>
<evidence type="ECO:0000259" key="17">
    <source>
        <dbReference type="PROSITE" id="PS50089"/>
    </source>
</evidence>
<comment type="caution">
    <text evidence="18">The sequence shown here is derived from an EMBL/GenBank/DDBJ whole genome shotgun (WGS) entry which is preliminary data.</text>
</comment>
<dbReference type="PANTHER" id="PTHR46279:SF31">
    <property type="entry name" value="RING-H2 FINGER PROTEIN ATL20-LIKE ISOFORM X1"/>
    <property type="match status" value="1"/>
</dbReference>
<protein>
    <recommendedName>
        <fullName evidence="4">RING-type E3 ubiquitin transferase</fullName>
        <ecNumber evidence="4">2.3.2.27</ecNumber>
    </recommendedName>
</protein>
<evidence type="ECO:0000256" key="16">
    <source>
        <dbReference type="SAM" id="Phobius"/>
    </source>
</evidence>
<comment type="catalytic activity">
    <reaction evidence="1">
        <text>S-ubiquitinyl-[E2 ubiquitin-conjugating enzyme]-L-cysteine + [acceptor protein]-L-lysine = [E2 ubiquitin-conjugating enzyme]-L-cysteine + N(6)-ubiquitinyl-[acceptor protein]-L-lysine.</text>
        <dbReference type="EC" id="2.3.2.27"/>
    </reaction>
</comment>
<sequence length="204" mass="22123">MAGEVTRGGVAVTWSQPDCSDCEARGKNCGFDTDTGQIMCYDRKKSHVLPRGAKYGIIIGVGIPGLLFIIAIANYIYSRFFGRRHQPSTDDLSTSTALQSTNIVVGLDAPTIESYPKTLLGESRRLPRANDNTCSICLGEYQPKEALRTIPECNHYFHANCIDEWLKLNATCPVCRKSPEGSSHITPSSSVSSSTSSSLASVVQ</sequence>
<dbReference type="InterPro" id="IPR046948">
    <property type="entry name" value="ATL20-22-like"/>
</dbReference>
<evidence type="ECO:0000256" key="15">
    <source>
        <dbReference type="SAM" id="MobiDB-lite"/>
    </source>
</evidence>
<organism evidence="18 19">
    <name type="scientific">Rosa chinensis</name>
    <name type="common">China rose</name>
    <dbReference type="NCBI Taxonomy" id="74649"/>
    <lineage>
        <taxon>Eukaryota</taxon>
        <taxon>Viridiplantae</taxon>
        <taxon>Streptophyta</taxon>
        <taxon>Embryophyta</taxon>
        <taxon>Tracheophyta</taxon>
        <taxon>Spermatophyta</taxon>
        <taxon>Magnoliopsida</taxon>
        <taxon>eudicotyledons</taxon>
        <taxon>Gunneridae</taxon>
        <taxon>Pentapetalae</taxon>
        <taxon>rosids</taxon>
        <taxon>fabids</taxon>
        <taxon>Rosales</taxon>
        <taxon>Rosaceae</taxon>
        <taxon>Rosoideae</taxon>
        <taxon>Rosoideae incertae sedis</taxon>
        <taxon>Rosa</taxon>
    </lineage>
</organism>
<feature type="domain" description="RING-type" evidence="17">
    <location>
        <begin position="134"/>
        <end position="176"/>
    </location>
</feature>
<reference evidence="18 19" key="1">
    <citation type="journal article" date="2018" name="Nat. Genet.">
        <title>The Rosa genome provides new insights in the design of modern roses.</title>
        <authorList>
            <person name="Bendahmane M."/>
        </authorList>
    </citation>
    <scope>NUCLEOTIDE SEQUENCE [LARGE SCALE GENOMIC DNA]</scope>
    <source>
        <strain evidence="19">cv. Old Blush</strain>
    </source>
</reference>
<proteinExistence type="inferred from homology"/>
<dbReference type="InterPro" id="IPR001841">
    <property type="entry name" value="Znf_RING"/>
</dbReference>
<dbReference type="Proteomes" id="UP000238479">
    <property type="component" value="Chromosome 7"/>
</dbReference>
<evidence type="ECO:0000256" key="13">
    <source>
        <dbReference type="ARBA" id="ARBA00024209"/>
    </source>
</evidence>
<keyword evidence="12 16" id="KW-0472">Membrane</keyword>
<keyword evidence="5" id="KW-0808">Transferase</keyword>
<evidence type="ECO:0000256" key="9">
    <source>
        <dbReference type="ARBA" id="ARBA00022786"/>
    </source>
</evidence>
<dbReference type="Gene3D" id="3.30.40.10">
    <property type="entry name" value="Zinc/RING finger domain, C3HC4 (zinc finger)"/>
    <property type="match status" value="1"/>
</dbReference>
<evidence type="ECO:0000256" key="5">
    <source>
        <dbReference type="ARBA" id="ARBA00022679"/>
    </source>
</evidence>
<keyword evidence="7" id="KW-0479">Metal-binding</keyword>
<evidence type="ECO:0000256" key="11">
    <source>
        <dbReference type="ARBA" id="ARBA00022989"/>
    </source>
</evidence>